<evidence type="ECO:0000313" key="3">
    <source>
        <dbReference type="EMBL" id="KAK7398435.1"/>
    </source>
</evidence>
<gene>
    <name evidence="3" type="ORF">QQX98_012186</name>
</gene>
<keyword evidence="4" id="KW-1185">Reference proteome</keyword>
<evidence type="ECO:0000256" key="1">
    <source>
        <dbReference type="ARBA" id="ARBA00022741"/>
    </source>
</evidence>
<dbReference type="Gene3D" id="3.90.640.10">
    <property type="entry name" value="Actin, Chain A, domain 4"/>
    <property type="match status" value="1"/>
</dbReference>
<dbReference type="PANTHER" id="PTHR14187:SF5">
    <property type="entry name" value="HEAT SHOCK 70 KDA PROTEIN 12A"/>
    <property type="match status" value="1"/>
</dbReference>
<dbReference type="PANTHER" id="PTHR14187">
    <property type="entry name" value="ALPHA KINASE/ELONGATION FACTOR 2 KINASE"/>
    <property type="match status" value="1"/>
</dbReference>
<keyword evidence="1" id="KW-0547">Nucleotide-binding</keyword>
<dbReference type="Proteomes" id="UP001498476">
    <property type="component" value="Unassembled WGS sequence"/>
</dbReference>
<dbReference type="SUPFAM" id="SSF53067">
    <property type="entry name" value="Actin-like ATPase domain"/>
    <property type="match status" value="2"/>
</dbReference>
<proteinExistence type="predicted"/>
<evidence type="ECO:0000313" key="4">
    <source>
        <dbReference type="Proteomes" id="UP001498476"/>
    </source>
</evidence>
<accession>A0ABR1GK01</accession>
<name>A0ABR1GK01_9HYPO</name>
<dbReference type="InterPro" id="IPR013126">
    <property type="entry name" value="Hsp_70_fam"/>
</dbReference>
<keyword evidence="2" id="KW-0067">ATP-binding</keyword>
<dbReference type="Gene3D" id="3.30.420.40">
    <property type="match status" value="2"/>
</dbReference>
<protein>
    <recommendedName>
        <fullName evidence="5">Actin-like ATPase domain-containing protein</fullName>
    </recommendedName>
</protein>
<reference evidence="3 4" key="1">
    <citation type="journal article" date="2025" name="Microbiol. Resour. Announc.">
        <title>Draft genome sequences for Neonectria magnoliae and Neonectria punicea, canker pathogens of Liriodendron tulipifera and Acer saccharum in West Virginia.</title>
        <authorList>
            <person name="Petronek H.M."/>
            <person name="Kasson M.T."/>
            <person name="Metheny A.M."/>
            <person name="Stauder C.M."/>
            <person name="Lovett B."/>
            <person name="Lynch S.C."/>
            <person name="Garnas J.R."/>
            <person name="Kasson L.R."/>
            <person name="Stajich J.E."/>
        </authorList>
    </citation>
    <scope>NUCLEOTIDE SEQUENCE [LARGE SCALE GENOMIC DNA]</scope>
    <source>
        <strain evidence="3 4">NRRL 64653</strain>
    </source>
</reference>
<dbReference type="InterPro" id="IPR043129">
    <property type="entry name" value="ATPase_NBD"/>
</dbReference>
<organism evidence="3 4">
    <name type="scientific">Neonectria punicea</name>
    <dbReference type="NCBI Taxonomy" id="979145"/>
    <lineage>
        <taxon>Eukaryota</taxon>
        <taxon>Fungi</taxon>
        <taxon>Dikarya</taxon>
        <taxon>Ascomycota</taxon>
        <taxon>Pezizomycotina</taxon>
        <taxon>Sordariomycetes</taxon>
        <taxon>Hypocreomycetidae</taxon>
        <taxon>Hypocreales</taxon>
        <taxon>Nectriaceae</taxon>
        <taxon>Neonectria</taxon>
    </lineage>
</organism>
<sequence>MNPLSSEIMVGIDFGTTHSGVSWAINEGQKKIRLITDWPNLGDSIANQDKVPSILSYKNGKVSNWGYEVSAKEESFRWIKILLEPESKYARTVQQVRESNSLLQKLNKTAEEVVSDYLRAIWRYTKEDIRKRVGDDDWEDTFTVHVVLTVPAMWSHAARNKTLKAARDANMPQSIKLVTEPEAAALATLRDKAEENALSRGDTFVVCDAGGGTVDLISYKVNQTNPLEIEECAIGDGGLCGSIFLDTSFEQHICTLVGEKEYAEIKPIHKQRMMKMFELGVKRSFTLESNKDYSVDLRGVVDNYDEGIEDDCITLKKSMLRTVFDYVCGQIDTLVQEQVNQVQDRGSKVKAILLVGGFGSSKYLHQRLERSYSSLDVKVLQVDGAWSAICRGACMWGLDHTERSSINTRPRSKPTISSRISKYSYGVSAAVPFDDNIHFWKDRVFYPHKNKHMANNQMRWLLRRGDTIAEGRVLDIQLFKSVHGVGFTSYGDRYFSQELLYSDEDEPPSRKDETVKELCSVIFSVPENKIWLEKSYKSSAAPGKWRDMTFNIVVMLGSATLDFFVEYRGEPVGHVEATYMETF</sequence>
<dbReference type="CDD" id="cd10170">
    <property type="entry name" value="ASKHA_NBD_HSP70"/>
    <property type="match status" value="1"/>
</dbReference>
<evidence type="ECO:0000256" key="2">
    <source>
        <dbReference type="ARBA" id="ARBA00022840"/>
    </source>
</evidence>
<dbReference type="PRINTS" id="PR00301">
    <property type="entry name" value="HEATSHOCK70"/>
</dbReference>
<dbReference type="Pfam" id="PF00012">
    <property type="entry name" value="HSP70"/>
    <property type="match status" value="1"/>
</dbReference>
<dbReference type="EMBL" id="JAZAVJ010000337">
    <property type="protein sequence ID" value="KAK7398435.1"/>
    <property type="molecule type" value="Genomic_DNA"/>
</dbReference>
<comment type="caution">
    <text evidence="3">The sequence shown here is derived from an EMBL/GenBank/DDBJ whole genome shotgun (WGS) entry which is preliminary data.</text>
</comment>
<evidence type="ECO:0008006" key="5">
    <source>
        <dbReference type="Google" id="ProtNLM"/>
    </source>
</evidence>